<feature type="compositionally biased region" description="Basic and acidic residues" evidence="1">
    <location>
        <begin position="1"/>
        <end position="18"/>
    </location>
</feature>
<evidence type="ECO:0000313" key="2">
    <source>
        <dbReference type="EMBL" id="ALN56164.1"/>
    </source>
</evidence>
<dbReference type="Proteomes" id="UP000061569">
    <property type="component" value="Chromosome"/>
</dbReference>
<protein>
    <submittedName>
        <fullName evidence="2">Uncharacterized protein</fullName>
    </submittedName>
</protein>
<feature type="region of interest" description="Disordered" evidence="1">
    <location>
        <begin position="1"/>
        <end position="51"/>
    </location>
</feature>
<feature type="compositionally biased region" description="Low complexity" evidence="1">
    <location>
        <begin position="23"/>
        <end position="33"/>
    </location>
</feature>
<accession>A0A0S2DCC0</accession>
<sequence length="51" mass="5495">MRAIARESLGDAARERLQTRPKAPLSLASSRARPPSPDPPLSVQRDGAQES</sequence>
<evidence type="ECO:0000256" key="1">
    <source>
        <dbReference type="SAM" id="MobiDB-lite"/>
    </source>
</evidence>
<dbReference type="EMBL" id="CP013140">
    <property type="protein sequence ID" value="ALN56164.1"/>
    <property type="molecule type" value="Genomic_DNA"/>
</dbReference>
<name>A0A0S2DCC0_LYSEN</name>
<proteinExistence type="predicted"/>
<evidence type="ECO:0000313" key="3">
    <source>
        <dbReference type="Proteomes" id="UP000061569"/>
    </source>
</evidence>
<dbReference type="PATRIC" id="fig|69.6.peg.795"/>
<dbReference type="AlphaFoldDB" id="A0A0S2DCC0"/>
<dbReference type="STRING" id="69.GLE_0806"/>
<gene>
    <name evidence="2" type="ORF">GLE_0806</name>
</gene>
<dbReference type="KEGG" id="lez:GLE_0806"/>
<reference evidence="2 3" key="1">
    <citation type="submission" date="2015-11" db="EMBL/GenBank/DDBJ databases">
        <title>Genome sequences of Lysobacter enzymogenes strain C3 and Lysobacter antibioticus ATCC 29479.</title>
        <authorList>
            <person name="Kobayashi D.Y."/>
        </authorList>
    </citation>
    <scope>NUCLEOTIDE SEQUENCE [LARGE SCALE GENOMIC DNA]</scope>
    <source>
        <strain evidence="2 3">C3</strain>
    </source>
</reference>
<organism evidence="2 3">
    <name type="scientific">Lysobacter enzymogenes</name>
    <dbReference type="NCBI Taxonomy" id="69"/>
    <lineage>
        <taxon>Bacteria</taxon>
        <taxon>Pseudomonadati</taxon>
        <taxon>Pseudomonadota</taxon>
        <taxon>Gammaproteobacteria</taxon>
        <taxon>Lysobacterales</taxon>
        <taxon>Lysobacteraceae</taxon>
        <taxon>Lysobacter</taxon>
    </lineage>
</organism>